<keyword evidence="4 7" id="KW-0862">Zinc</keyword>
<keyword evidence="1 7" id="KW-0479">Metal-binding</keyword>
<dbReference type="HAMAP" id="MF_00017">
    <property type="entry name" value="RecR"/>
    <property type="match status" value="1"/>
</dbReference>
<dbReference type="Pfam" id="PF21175">
    <property type="entry name" value="RecR_C"/>
    <property type="match status" value="1"/>
</dbReference>
<organism evidence="9 10">
    <name type="scientific">Porphyromonas catoniae F0037</name>
    <dbReference type="NCBI Taxonomy" id="1127696"/>
    <lineage>
        <taxon>Bacteria</taxon>
        <taxon>Pseudomonadati</taxon>
        <taxon>Bacteroidota</taxon>
        <taxon>Bacteroidia</taxon>
        <taxon>Bacteroidales</taxon>
        <taxon>Porphyromonadaceae</taxon>
        <taxon>Porphyromonas</taxon>
    </lineage>
</organism>
<dbReference type="InterPro" id="IPR015967">
    <property type="entry name" value="Rcmb_RecR_Znf"/>
</dbReference>
<dbReference type="HOGENOM" id="CLU_060739_1_1_10"/>
<evidence type="ECO:0000256" key="4">
    <source>
        <dbReference type="ARBA" id="ARBA00022833"/>
    </source>
</evidence>
<dbReference type="GO" id="GO:0003677">
    <property type="term" value="F:DNA binding"/>
    <property type="evidence" value="ECO:0007669"/>
    <property type="project" value="UniProtKB-UniRule"/>
</dbReference>
<feature type="domain" description="Toprim" evidence="8">
    <location>
        <begin position="82"/>
        <end position="177"/>
    </location>
</feature>
<dbReference type="RefSeq" id="WP_005468795.1">
    <property type="nucleotide sequence ID" value="NZ_KB291043.1"/>
</dbReference>
<dbReference type="eggNOG" id="COG0353">
    <property type="taxonomic scope" value="Bacteria"/>
</dbReference>
<dbReference type="Pfam" id="PF13662">
    <property type="entry name" value="Toprim_4"/>
    <property type="match status" value="1"/>
</dbReference>
<keyword evidence="6 7" id="KW-0234">DNA repair</keyword>
<dbReference type="Gene3D" id="1.10.8.420">
    <property type="entry name" value="RecR Domain 1"/>
    <property type="match status" value="1"/>
</dbReference>
<dbReference type="Proteomes" id="UP000010408">
    <property type="component" value="Unassembled WGS sequence"/>
</dbReference>
<reference evidence="9 10" key="1">
    <citation type="submission" date="2012-05" db="EMBL/GenBank/DDBJ databases">
        <authorList>
            <person name="Weinstock G."/>
            <person name="Sodergren E."/>
            <person name="Lobos E.A."/>
            <person name="Fulton L."/>
            <person name="Fulton R."/>
            <person name="Courtney L."/>
            <person name="Fronick C."/>
            <person name="O'Laughlin M."/>
            <person name="Godfrey J."/>
            <person name="Wilson R.M."/>
            <person name="Miner T."/>
            <person name="Farmer C."/>
            <person name="Delehaunty K."/>
            <person name="Cordes M."/>
            <person name="Minx P."/>
            <person name="Tomlinson C."/>
            <person name="Chen J."/>
            <person name="Wollam A."/>
            <person name="Pepin K.H."/>
            <person name="Bhonagiri V."/>
            <person name="Zhang X."/>
            <person name="Suruliraj S."/>
            <person name="Warren W."/>
            <person name="Mitreva M."/>
            <person name="Mardis E.R."/>
            <person name="Wilson R.K."/>
        </authorList>
    </citation>
    <scope>NUCLEOTIDE SEQUENCE [LARGE SCALE GENOMIC DNA]</scope>
    <source>
        <strain evidence="9 10">F0037</strain>
    </source>
</reference>
<feature type="zinc finger region" description="C4-type" evidence="7">
    <location>
        <begin position="59"/>
        <end position="74"/>
    </location>
</feature>
<comment type="similarity">
    <text evidence="7">Belongs to the RecR family.</text>
</comment>
<dbReference type="PANTHER" id="PTHR30446">
    <property type="entry name" value="RECOMBINATION PROTEIN RECR"/>
    <property type="match status" value="1"/>
</dbReference>
<dbReference type="InterPro" id="IPR006171">
    <property type="entry name" value="TOPRIM_dom"/>
</dbReference>
<keyword evidence="2 7" id="KW-0227">DNA damage</keyword>
<dbReference type="Gene3D" id="6.10.250.240">
    <property type="match status" value="1"/>
</dbReference>
<evidence type="ECO:0000256" key="1">
    <source>
        <dbReference type="ARBA" id="ARBA00022723"/>
    </source>
</evidence>
<protein>
    <recommendedName>
        <fullName evidence="7">Recombination protein RecR</fullName>
    </recommendedName>
</protein>
<dbReference type="PROSITE" id="PS01300">
    <property type="entry name" value="RECR"/>
    <property type="match status" value="1"/>
</dbReference>
<dbReference type="InterPro" id="IPR023627">
    <property type="entry name" value="Rcmb_RecR"/>
</dbReference>
<evidence type="ECO:0000256" key="5">
    <source>
        <dbReference type="ARBA" id="ARBA00023172"/>
    </source>
</evidence>
<keyword evidence="3 7" id="KW-0863">Zinc-finger</keyword>
<dbReference type="Pfam" id="PF02132">
    <property type="entry name" value="RecR_ZnF"/>
    <property type="match status" value="1"/>
</dbReference>
<sequence length="206" mass="22835">MNAYPSKLVERAVEQLSTLPGIGRKTALRLALHLLSRPKLDTHTFAHALTEMRDGIIYCRQCHNISDTELCSICASPSRDASTICVVQHVGDVLAIENTGQYRGVYHVLGGVISPIDGIGPEELLIDELIERVRSGTVREVILALGTTMEGDTTNFFLYRRLQDFSIKVSVIARGIAIGDEIEYTDEVTLGRSILTRTDFDQSIRF</sequence>
<dbReference type="CDD" id="cd01025">
    <property type="entry name" value="TOPRIM_recR"/>
    <property type="match status" value="1"/>
</dbReference>
<dbReference type="InterPro" id="IPR000093">
    <property type="entry name" value="DNA_Rcmb_RecR"/>
</dbReference>
<comment type="caution">
    <text evidence="9">The sequence shown here is derived from an EMBL/GenBank/DDBJ whole genome shotgun (WGS) entry which is preliminary data.</text>
</comment>
<dbReference type="PANTHER" id="PTHR30446:SF0">
    <property type="entry name" value="RECOMBINATION PROTEIN RECR"/>
    <property type="match status" value="1"/>
</dbReference>
<proteinExistence type="inferred from homology"/>
<dbReference type="EMBL" id="AMEQ01000018">
    <property type="protein sequence ID" value="EKY02206.1"/>
    <property type="molecule type" value="Genomic_DNA"/>
</dbReference>
<dbReference type="SMART" id="SM00493">
    <property type="entry name" value="TOPRIM"/>
    <property type="match status" value="1"/>
</dbReference>
<evidence type="ECO:0000256" key="7">
    <source>
        <dbReference type="HAMAP-Rule" id="MF_00017"/>
    </source>
</evidence>
<dbReference type="Gene3D" id="3.30.60.80">
    <property type="match status" value="1"/>
</dbReference>
<evidence type="ECO:0000259" key="8">
    <source>
        <dbReference type="PROSITE" id="PS50880"/>
    </source>
</evidence>
<evidence type="ECO:0000256" key="6">
    <source>
        <dbReference type="ARBA" id="ARBA00023204"/>
    </source>
</evidence>
<gene>
    <name evidence="7" type="primary">recR</name>
    <name evidence="9" type="ORF">HMPREF9134_00595</name>
</gene>
<dbReference type="PROSITE" id="PS50880">
    <property type="entry name" value="TOPRIM"/>
    <property type="match status" value="1"/>
</dbReference>
<evidence type="ECO:0000313" key="10">
    <source>
        <dbReference type="Proteomes" id="UP000010408"/>
    </source>
</evidence>
<dbReference type="InterPro" id="IPR034137">
    <property type="entry name" value="TOPRIM_RecR"/>
</dbReference>
<dbReference type="GO" id="GO:0006310">
    <property type="term" value="P:DNA recombination"/>
    <property type="evidence" value="ECO:0007669"/>
    <property type="project" value="UniProtKB-UniRule"/>
</dbReference>
<name>L1NFU7_9PORP</name>
<dbReference type="GO" id="GO:0008270">
    <property type="term" value="F:zinc ion binding"/>
    <property type="evidence" value="ECO:0007669"/>
    <property type="project" value="UniProtKB-KW"/>
</dbReference>
<evidence type="ECO:0000256" key="2">
    <source>
        <dbReference type="ARBA" id="ARBA00022763"/>
    </source>
</evidence>
<dbReference type="SUPFAM" id="SSF111304">
    <property type="entry name" value="Recombination protein RecR"/>
    <property type="match status" value="1"/>
</dbReference>
<dbReference type="AlphaFoldDB" id="L1NFU7"/>
<comment type="function">
    <text evidence="7">May play a role in DNA repair. It seems to be involved in an RecBC-independent recombinational process of DNA repair. It may act with RecF and RecO.</text>
</comment>
<dbReference type="GO" id="GO:0006281">
    <property type="term" value="P:DNA repair"/>
    <property type="evidence" value="ECO:0007669"/>
    <property type="project" value="UniProtKB-UniRule"/>
</dbReference>
<accession>L1NFU7</accession>
<dbReference type="Pfam" id="PF21176">
    <property type="entry name" value="RecR_HhH"/>
    <property type="match status" value="1"/>
</dbReference>
<dbReference type="Gene3D" id="3.40.1360.10">
    <property type="match status" value="1"/>
</dbReference>
<dbReference type="PATRIC" id="fig|1127696.3.peg.526"/>
<evidence type="ECO:0000313" key="9">
    <source>
        <dbReference type="EMBL" id="EKY02206.1"/>
    </source>
</evidence>
<dbReference type="STRING" id="1127696.HMPREF9134_00595"/>
<dbReference type="NCBIfam" id="TIGR00615">
    <property type="entry name" value="recR"/>
    <property type="match status" value="1"/>
</dbReference>
<keyword evidence="5 7" id="KW-0233">DNA recombination</keyword>
<evidence type="ECO:0000256" key="3">
    <source>
        <dbReference type="ARBA" id="ARBA00022771"/>
    </source>
</evidence>